<keyword evidence="9" id="KW-0520">NAD</keyword>
<comment type="catalytic activity">
    <reaction evidence="11">
        <text>A + NADH + H(+) = AH2 + NAD(+)</text>
        <dbReference type="Rhea" id="RHEA:11356"/>
        <dbReference type="ChEBI" id="CHEBI:13193"/>
        <dbReference type="ChEBI" id="CHEBI:15378"/>
        <dbReference type="ChEBI" id="CHEBI:17499"/>
        <dbReference type="ChEBI" id="CHEBI:57540"/>
        <dbReference type="ChEBI" id="CHEBI:57945"/>
    </reaction>
</comment>
<feature type="transmembrane region" description="Helical" evidence="12">
    <location>
        <begin position="48"/>
        <end position="68"/>
    </location>
</feature>
<evidence type="ECO:0000256" key="10">
    <source>
        <dbReference type="ARBA" id="ARBA00023128"/>
    </source>
</evidence>
<evidence type="ECO:0000256" key="7">
    <source>
        <dbReference type="ARBA" id="ARBA00022946"/>
    </source>
</evidence>
<accession>Q5D1N5</accession>
<keyword evidence="7" id="KW-0809">Transit peptide</keyword>
<reference evidence="17" key="2">
    <citation type="submission" date="2025-05" db="UniProtKB">
        <authorList>
            <consortium name="RefSeq"/>
        </authorList>
    </citation>
    <scope>IDENTIFICATION</scope>
</reference>
<evidence type="ECO:0000256" key="1">
    <source>
        <dbReference type="ARBA" id="ARBA00001974"/>
    </source>
</evidence>
<evidence type="ECO:0000256" key="8">
    <source>
        <dbReference type="ARBA" id="ARBA00023002"/>
    </source>
</evidence>
<keyword evidence="12" id="KW-1133">Transmembrane helix</keyword>
<keyword evidence="12" id="KW-0472">Membrane</keyword>
<keyword evidence="5" id="KW-0053">Apoptosis</keyword>
<evidence type="ECO:0000259" key="14">
    <source>
        <dbReference type="Pfam" id="PF14721"/>
    </source>
</evidence>
<dbReference type="GO" id="GO:0005739">
    <property type="term" value="C:mitochondrion"/>
    <property type="evidence" value="ECO:0007669"/>
    <property type="project" value="UniProtKB-SubCell"/>
</dbReference>
<dbReference type="Gene3D" id="3.30.390.30">
    <property type="match status" value="1"/>
</dbReference>
<dbReference type="Proteomes" id="UP001652625">
    <property type="component" value="Chromosome 12"/>
</dbReference>
<keyword evidence="16" id="KW-1185">Reference proteome</keyword>
<dbReference type="PRINTS" id="PR00368">
    <property type="entry name" value="FADPNR"/>
</dbReference>
<reference evidence="15" key="1">
    <citation type="submission" date="2005-02" db="EMBL/GenBank/DDBJ databases">
        <authorList>
            <person name="Cikala M."/>
        </authorList>
    </citation>
    <scope>NUCLEOTIDE SEQUENCE</scope>
</reference>
<protein>
    <submittedName>
        <fullName evidence="15">Apoptosis inducing factor</fullName>
    </submittedName>
    <submittedName>
        <fullName evidence="17">Apoptosis-inducing factor 1, mitochondrial-like</fullName>
    </submittedName>
</protein>
<dbReference type="EMBL" id="AY919317">
    <property type="protein sequence ID" value="AAX13996.1"/>
    <property type="molecule type" value="mRNA"/>
</dbReference>
<dbReference type="InterPro" id="IPR029324">
    <property type="entry name" value="AIF_C"/>
</dbReference>
<sequence>MIRLWKSCSLIRQNGNFICKSIHLKPTTLVRSGCRYSSSVTKGNNDKIYLGTGVGILTVSGALVYSLFTSPLPQSNVQYKTEVAEEPVISKPNEIETIVDTEEIKEIIQDSSEVGEVEKVEEPQILIKDLKLPSEVPYIIIGAGTAAHSACRAIQKREPNAKILIIGNEDVLPYMRPPLSKELWFNPDDNSESLSYKAWNGKERSVFFEDSSYYTSLDDLESKGGVSVVTGKNVTSIDALGHSVTLENGQKVKYAKLLIATGGKPKQHPAFKNINKENEHITMFRDVNDLKKLKRLLRHQKDILIVGGGFLGSELACALSTYGKQSGINVTQIYNEDGNMAKVLPKYLSQWTTKKVNKEGVLTMPNRSIQSVNCGEKVEVILDNKEKLIADHVIVCVGLEPSTELSASGGLEVDKDHGGFRVNSELEARSDIWVAGDAACFYDINLGRRRVEHHDHAVVSGKLAGENMTGAKKSYHHQSMFWSDLGPEVGYEAIGIVDSSLPTVGVWAKATLKDNPKVASEESGENIRSDAQSPDVTVEAETVSQQTGDDFGKGVVFYMKEKKIVGILLWNIFGHMPVARKLISDSHDHEDLNAVAKLFHLHPNS</sequence>
<dbReference type="GO" id="GO:0071949">
    <property type="term" value="F:FAD binding"/>
    <property type="evidence" value="ECO:0007669"/>
    <property type="project" value="TreeGrafter"/>
</dbReference>
<comment type="cofactor">
    <cofactor evidence="1">
        <name>FAD</name>
        <dbReference type="ChEBI" id="CHEBI:57692"/>
    </cofactor>
</comment>
<organism evidence="15">
    <name type="scientific">Hydra vulgaris</name>
    <name type="common">Hydra</name>
    <name type="synonym">Hydra attenuata</name>
    <dbReference type="NCBI Taxonomy" id="6087"/>
    <lineage>
        <taxon>Eukaryota</taxon>
        <taxon>Metazoa</taxon>
        <taxon>Cnidaria</taxon>
        <taxon>Hydrozoa</taxon>
        <taxon>Hydroidolina</taxon>
        <taxon>Anthoathecata</taxon>
        <taxon>Aplanulata</taxon>
        <taxon>Hydridae</taxon>
        <taxon>Hydra</taxon>
    </lineage>
</organism>
<evidence type="ECO:0000256" key="11">
    <source>
        <dbReference type="ARBA" id="ARBA00047786"/>
    </source>
</evidence>
<dbReference type="RefSeq" id="NP_001296672.1">
    <property type="nucleotide sequence ID" value="NM_001309743.1"/>
</dbReference>
<dbReference type="InterPro" id="IPR023753">
    <property type="entry name" value="FAD/NAD-binding_dom"/>
</dbReference>
<dbReference type="SUPFAM" id="SSF51905">
    <property type="entry name" value="FAD/NAD(P)-binding domain"/>
    <property type="match status" value="2"/>
</dbReference>
<evidence type="ECO:0000313" key="17">
    <source>
        <dbReference type="RefSeq" id="NP_001296672.1"/>
    </source>
</evidence>
<gene>
    <name evidence="17" type="primary">LOC100197761</name>
</gene>
<dbReference type="SMART" id="SM01353">
    <property type="entry name" value="AIF_C"/>
    <property type="match status" value="1"/>
</dbReference>
<dbReference type="PANTHER" id="PTHR43557">
    <property type="entry name" value="APOPTOSIS-INDUCING FACTOR 1"/>
    <property type="match status" value="1"/>
</dbReference>
<proteinExistence type="evidence at transcript level"/>
<evidence type="ECO:0000313" key="16">
    <source>
        <dbReference type="Proteomes" id="UP001652625"/>
    </source>
</evidence>
<evidence type="ECO:0000256" key="9">
    <source>
        <dbReference type="ARBA" id="ARBA00023027"/>
    </source>
</evidence>
<evidence type="ECO:0000256" key="4">
    <source>
        <dbReference type="ARBA" id="ARBA00022630"/>
    </source>
</evidence>
<dbReference type="PRINTS" id="PR00411">
    <property type="entry name" value="PNDRDTASEI"/>
</dbReference>
<dbReference type="PANTHER" id="PTHR43557:SF4">
    <property type="entry name" value="APOPTOSIS-INDUCING FACTOR 1, MITOCHONDRIAL"/>
    <property type="match status" value="1"/>
</dbReference>
<keyword evidence="8" id="KW-0560">Oxidoreductase</keyword>
<evidence type="ECO:0000259" key="13">
    <source>
        <dbReference type="Pfam" id="PF07992"/>
    </source>
</evidence>
<dbReference type="GO" id="GO:0016174">
    <property type="term" value="F:NAD(P)H oxidase H2O2-forming activity"/>
    <property type="evidence" value="ECO:0007669"/>
    <property type="project" value="TreeGrafter"/>
</dbReference>
<comment type="subcellular location">
    <subcellularLocation>
        <location evidence="2">Mitochondrion</location>
    </subcellularLocation>
</comment>
<dbReference type="InterPro" id="IPR016156">
    <property type="entry name" value="FAD/NAD-linked_Rdtase_dimer_sf"/>
</dbReference>
<evidence type="ECO:0000256" key="5">
    <source>
        <dbReference type="ARBA" id="ARBA00022703"/>
    </source>
</evidence>
<dbReference type="OrthoDB" id="6029at2759"/>
<name>Q5D1N5_HYDVU</name>
<dbReference type="GO" id="GO:0033108">
    <property type="term" value="P:mitochondrial respiratory chain complex assembly"/>
    <property type="evidence" value="ECO:0007669"/>
    <property type="project" value="TreeGrafter"/>
</dbReference>
<feature type="domain" description="Mitochondrial apoptosis-inducing factor C-terminal" evidence="14">
    <location>
        <begin position="464"/>
        <end position="584"/>
    </location>
</feature>
<dbReference type="GO" id="GO:0006915">
    <property type="term" value="P:apoptotic process"/>
    <property type="evidence" value="ECO:0007669"/>
    <property type="project" value="UniProtKB-KW"/>
</dbReference>
<dbReference type="AlphaFoldDB" id="Q5D1N5"/>
<keyword evidence="12" id="KW-0812">Transmembrane</keyword>
<keyword evidence="10" id="KW-0496">Mitochondrion</keyword>
<evidence type="ECO:0000256" key="6">
    <source>
        <dbReference type="ARBA" id="ARBA00022827"/>
    </source>
</evidence>
<keyword evidence="6" id="KW-0274">FAD</keyword>
<dbReference type="KEGG" id="hmg:100197761"/>
<dbReference type="Gene3D" id="3.50.50.60">
    <property type="entry name" value="FAD/NAD(P)-binding domain"/>
    <property type="match status" value="2"/>
</dbReference>
<evidence type="ECO:0000256" key="2">
    <source>
        <dbReference type="ARBA" id="ARBA00004173"/>
    </source>
</evidence>
<comment type="similarity">
    <text evidence="3">Belongs to the FAD-dependent oxidoreductase family.</text>
</comment>
<feature type="domain" description="FAD/NAD(P)-binding" evidence="13">
    <location>
        <begin position="138"/>
        <end position="460"/>
    </location>
</feature>
<dbReference type="Pfam" id="PF14721">
    <property type="entry name" value="AIF_C"/>
    <property type="match status" value="1"/>
</dbReference>
<dbReference type="Pfam" id="PF07992">
    <property type="entry name" value="Pyr_redox_2"/>
    <property type="match status" value="1"/>
</dbReference>
<evidence type="ECO:0000256" key="12">
    <source>
        <dbReference type="SAM" id="Phobius"/>
    </source>
</evidence>
<evidence type="ECO:0000313" key="15">
    <source>
        <dbReference type="EMBL" id="AAX13996.1"/>
    </source>
</evidence>
<evidence type="ECO:0000256" key="3">
    <source>
        <dbReference type="ARBA" id="ARBA00006442"/>
    </source>
</evidence>
<dbReference type="GeneID" id="100197761"/>
<dbReference type="SUPFAM" id="SSF55424">
    <property type="entry name" value="FAD/NAD-linked reductases, dimerisation (C-terminal) domain"/>
    <property type="match status" value="1"/>
</dbReference>
<dbReference type="GO" id="GO:0046983">
    <property type="term" value="F:protein dimerization activity"/>
    <property type="evidence" value="ECO:0007669"/>
    <property type="project" value="InterPro"/>
</dbReference>
<dbReference type="InterPro" id="IPR036188">
    <property type="entry name" value="FAD/NAD-bd_sf"/>
</dbReference>
<keyword evidence="4" id="KW-0285">Flavoprotein</keyword>
<dbReference type="InterPro" id="IPR050446">
    <property type="entry name" value="FAD-oxidoreductase/Apoptosis"/>
</dbReference>